<feature type="transmembrane region" description="Helical" evidence="5">
    <location>
        <begin position="322"/>
        <end position="342"/>
    </location>
</feature>
<feature type="transmembrane region" description="Helical" evidence="5">
    <location>
        <begin position="83"/>
        <end position="110"/>
    </location>
</feature>
<keyword evidence="4 5" id="KW-0472">Membrane</keyword>
<feature type="signal peptide" evidence="6">
    <location>
        <begin position="1"/>
        <end position="16"/>
    </location>
</feature>
<sequence length="461" mass="48436">MALAPLLALLAHSVGAAPATAEQPSRPPKLGILSRPTHMPSRPPLLLSHRHEASSIATRRHKLTTSLIKNIIGAGLFALPAGVAAGVGLGLAIVLTLAIGALSAWTFYALGRASSRTRSATYSQLWERTVGPQTVGVIDTAVVLMAFGACVQYTSTIVQLVGQLLPPRGTPSWLARVLLTSACMLPLVTATDLSALNYSTMIGVAGVGYSALFCCYRLLDRSYGASSPAMSLRLLAPRRGAAVLPFVGSLNTAFMAHLSVPRYWSELESEDESDFASLVLAGFGVSTVACLVFVIVGYLTFGDSCHGLLLDMYAGSDQGARLMRLMTLLSVVGGYPLIFIAMRDSCAAQLRAVVPRVDGKAGGNVKASRDEAAERRSEVLLSVALLVAVTVAAVFAKDVRFLISIRGALLGSVVTFVLPSLVWLHSPLASTSRFANLLSRVLLVYGAISSVVGTIACLLEG</sequence>
<evidence type="ECO:0000259" key="7">
    <source>
        <dbReference type="Pfam" id="PF01490"/>
    </source>
</evidence>
<dbReference type="GO" id="GO:0015179">
    <property type="term" value="F:L-amino acid transmembrane transporter activity"/>
    <property type="evidence" value="ECO:0007669"/>
    <property type="project" value="TreeGrafter"/>
</dbReference>
<comment type="caution">
    <text evidence="8">The sequence shown here is derived from an EMBL/GenBank/DDBJ whole genome shotgun (WGS) entry which is preliminary data.</text>
</comment>
<gene>
    <name evidence="8" type="ORF">AB1Y20_005635</name>
</gene>
<feature type="transmembrane region" description="Helical" evidence="5">
    <location>
        <begin position="196"/>
        <end position="219"/>
    </location>
</feature>
<feature type="transmembrane region" description="Helical" evidence="5">
    <location>
        <begin position="379"/>
        <end position="396"/>
    </location>
</feature>
<dbReference type="Proteomes" id="UP001515480">
    <property type="component" value="Unassembled WGS sequence"/>
</dbReference>
<evidence type="ECO:0000256" key="1">
    <source>
        <dbReference type="ARBA" id="ARBA00004141"/>
    </source>
</evidence>
<accession>A0AB34J7S4</accession>
<evidence type="ECO:0000256" key="5">
    <source>
        <dbReference type="SAM" id="Phobius"/>
    </source>
</evidence>
<feature type="domain" description="Amino acid transporter transmembrane" evidence="7">
    <location>
        <begin position="64"/>
        <end position="456"/>
    </location>
</feature>
<evidence type="ECO:0000256" key="4">
    <source>
        <dbReference type="ARBA" id="ARBA00023136"/>
    </source>
</evidence>
<evidence type="ECO:0000256" key="2">
    <source>
        <dbReference type="ARBA" id="ARBA00022692"/>
    </source>
</evidence>
<feature type="transmembrane region" description="Helical" evidence="5">
    <location>
        <begin position="437"/>
        <end position="459"/>
    </location>
</feature>
<comment type="subcellular location">
    <subcellularLocation>
        <location evidence="1">Membrane</location>
        <topology evidence="1">Multi-pass membrane protein</topology>
    </subcellularLocation>
</comment>
<evidence type="ECO:0000313" key="9">
    <source>
        <dbReference type="Proteomes" id="UP001515480"/>
    </source>
</evidence>
<dbReference type="AlphaFoldDB" id="A0AB34J7S4"/>
<keyword evidence="9" id="KW-1185">Reference proteome</keyword>
<dbReference type="Pfam" id="PF01490">
    <property type="entry name" value="Aa_trans"/>
    <property type="match status" value="1"/>
</dbReference>
<protein>
    <recommendedName>
        <fullName evidence="7">Amino acid transporter transmembrane domain-containing protein</fullName>
    </recommendedName>
</protein>
<feature type="transmembrane region" description="Helical" evidence="5">
    <location>
        <begin position="278"/>
        <end position="301"/>
    </location>
</feature>
<name>A0AB34J7S4_PRYPA</name>
<feature type="chain" id="PRO_5044255923" description="Amino acid transporter transmembrane domain-containing protein" evidence="6">
    <location>
        <begin position="17"/>
        <end position="461"/>
    </location>
</feature>
<keyword evidence="6" id="KW-0732">Signal</keyword>
<dbReference type="PANTHER" id="PTHR22950:SF652">
    <property type="entry name" value="TRANSMEMBRANE AMINO ACID TRANSPORTER FAMILY PROTEIN"/>
    <property type="match status" value="1"/>
</dbReference>
<organism evidence="8 9">
    <name type="scientific">Prymnesium parvum</name>
    <name type="common">Toxic golden alga</name>
    <dbReference type="NCBI Taxonomy" id="97485"/>
    <lineage>
        <taxon>Eukaryota</taxon>
        <taxon>Haptista</taxon>
        <taxon>Haptophyta</taxon>
        <taxon>Prymnesiophyceae</taxon>
        <taxon>Prymnesiales</taxon>
        <taxon>Prymnesiaceae</taxon>
        <taxon>Prymnesium</taxon>
    </lineage>
</organism>
<proteinExistence type="predicted"/>
<evidence type="ECO:0000256" key="6">
    <source>
        <dbReference type="SAM" id="SignalP"/>
    </source>
</evidence>
<dbReference type="GO" id="GO:0016020">
    <property type="term" value="C:membrane"/>
    <property type="evidence" value="ECO:0007669"/>
    <property type="project" value="UniProtKB-SubCell"/>
</dbReference>
<dbReference type="InterPro" id="IPR013057">
    <property type="entry name" value="AA_transpt_TM"/>
</dbReference>
<keyword evidence="2 5" id="KW-0812">Transmembrane</keyword>
<evidence type="ECO:0000313" key="8">
    <source>
        <dbReference type="EMBL" id="KAL1512377.1"/>
    </source>
</evidence>
<dbReference type="PANTHER" id="PTHR22950">
    <property type="entry name" value="AMINO ACID TRANSPORTER"/>
    <property type="match status" value="1"/>
</dbReference>
<reference evidence="8 9" key="1">
    <citation type="journal article" date="2024" name="Science">
        <title>Giant polyketide synthase enzymes in the biosynthesis of giant marine polyether toxins.</title>
        <authorList>
            <person name="Fallon T.R."/>
            <person name="Shende V.V."/>
            <person name="Wierzbicki I.H."/>
            <person name="Pendleton A.L."/>
            <person name="Watervoot N.F."/>
            <person name="Auber R.P."/>
            <person name="Gonzalez D.J."/>
            <person name="Wisecaver J.H."/>
            <person name="Moore B.S."/>
        </authorList>
    </citation>
    <scope>NUCLEOTIDE SEQUENCE [LARGE SCALE GENOMIC DNA]</scope>
    <source>
        <strain evidence="8 9">12B1</strain>
    </source>
</reference>
<keyword evidence="3 5" id="KW-1133">Transmembrane helix</keyword>
<dbReference type="EMBL" id="JBGBPQ010000013">
    <property type="protein sequence ID" value="KAL1512377.1"/>
    <property type="molecule type" value="Genomic_DNA"/>
</dbReference>
<feature type="transmembrane region" description="Helical" evidence="5">
    <location>
        <begin position="408"/>
        <end position="425"/>
    </location>
</feature>
<evidence type="ECO:0000256" key="3">
    <source>
        <dbReference type="ARBA" id="ARBA00022989"/>
    </source>
</evidence>